<evidence type="ECO:0000313" key="1">
    <source>
        <dbReference type="EMBL" id="GAM15858.1"/>
    </source>
</evidence>
<gene>
    <name evidence="1" type="ORF">SAMD00020551_4028</name>
</gene>
<name>A0A0A8X7H0_MESS1</name>
<dbReference type="EMBL" id="BASE01000097">
    <property type="protein sequence ID" value="GAM15858.1"/>
    <property type="molecule type" value="Genomic_DNA"/>
</dbReference>
<organism evidence="1 2">
    <name type="scientific">Mesobacillus selenatarsenatis (strain DSM 18680 / JCM 14380 / FERM P-15431 / SF-1)</name>
    <dbReference type="NCBI Taxonomy" id="1321606"/>
    <lineage>
        <taxon>Bacteria</taxon>
        <taxon>Bacillati</taxon>
        <taxon>Bacillota</taxon>
        <taxon>Bacilli</taxon>
        <taxon>Bacillales</taxon>
        <taxon>Bacillaceae</taxon>
        <taxon>Mesobacillus</taxon>
    </lineage>
</organism>
<dbReference type="Proteomes" id="UP000031014">
    <property type="component" value="Unassembled WGS sequence"/>
</dbReference>
<protein>
    <submittedName>
        <fullName evidence="1">Uncharacterized protein</fullName>
    </submittedName>
</protein>
<sequence length="56" mass="6118">MKVSILSIKKTSQMSPGRFCNTLTIDSTATKQALLGQKATCFDQVINRLGMAKRAD</sequence>
<proteinExistence type="predicted"/>
<accession>A0A0A8X7H0</accession>
<reference evidence="1 2" key="1">
    <citation type="submission" date="2013-06" db="EMBL/GenBank/DDBJ databases">
        <title>Whole genome shotgun sequence of Bacillus selenatarsenatis SF-1.</title>
        <authorList>
            <person name="Kuroda M."/>
            <person name="Sei K."/>
            <person name="Yamashita M."/>
            <person name="Ike M."/>
        </authorList>
    </citation>
    <scope>NUCLEOTIDE SEQUENCE [LARGE SCALE GENOMIC DNA]</scope>
    <source>
        <strain evidence="1 2">SF-1</strain>
    </source>
</reference>
<keyword evidence="2" id="KW-1185">Reference proteome</keyword>
<evidence type="ECO:0000313" key="2">
    <source>
        <dbReference type="Proteomes" id="UP000031014"/>
    </source>
</evidence>
<comment type="caution">
    <text evidence="1">The sequence shown here is derived from an EMBL/GenBank/DDBJ whole genome shotgun (WGS) entry which is preliminary data.</text>
</comment>
<dbReference type="AlphaFoldDB" id="A0A0A8X7H0"/>